<dbReference type="InterPro" id="IPR036291">
    <property type="entry name" value="NAD(P)-bd_dom_sf"/>
</dbReference>
<dbReference type="InterPro" id="IPR013328">
    <property type="entry name" value="6PGD_dom2"/>
</dbReference>
<dbReference type="Pfam" id="PF00725">
    <property type="entry name" value="3HCDH"/>
    <property type="match status" value="2"/>
</dbReference>
<dbReference type="NCBIfam" id="NF006124">
    <property type="entry name" value="PRK08268.1"/>
    <property type="match status" value="1"/>
</dbReference>
<dbReference type="InterPro" id="IPR008927">
    <property type="entry name" value="6-PGluconate_DH-like_C_sf"/>
</dbReference>
<evidence type="ECO:0000313" key="5">
    <source>
        <dbReference type="Proteomes" id="UP000650424"/>
    </source>
</evidence>
<evidence type="ECO:0000259" key="2">
    <source>
        <dbReference type="Pfam" id="PF00725"/>
    </source>
</evidence>
<sequence>MKTSIGVVGIVGAGAMGRGIAQIAAQAGFAVLLFDVQPDAARKASQLIADQWQKMLNKEKLTEEEYQDALENLQVVDGMQELADCDLVVEAIVEKLDAKRGLFQQLDGIVSDVCILATNTSSLSVTAIAAGSKIPERVAGLHFFNPVPLMKVVEVIDGLLTSADVAAQLMAFASRTGHLPVRAKDTPGFIVNHAGRAYGTEALRILQENVATFRQIDQIMRETAGFKLGPFELLDLTGLDVSHPVMEAIYHQYYEEPRYRPSVITAQRVHAGVLGRKTGRGFYSYSGQDDVPAPAENYPAWTDAVWISQANPDAIPALIALFERCGASIETGAHPSDTALCIVSPYGADVSSSVASEGLDARRTLGIDALLACEGHLTLMTNPATDALIAARCQSLLLRSGQGVSLIQDSSGFVVQRMLACIINIASDIVQQGICTPQDLDRAVTLGLAYPVGPLAWGDKLGASRILSVLRNLLSSTGDPRYRPSPWLVRRAQLGLSLLHTEKHTAN</sequence>
<evidence type="ECO:0000256" key="1">
    <source>
        <dbReference type="ARBA" id="ARBA00023002"/>
    </source>
</evidence>
<protein>
    <submittedName>
        <fullName evidence="4">3-hydroxyacyl-CoA dehydrogenase</fullName>
    </submittedName>
</protein>
<proteinExistence type="predicted"/>
<organism evidence="4 5">
    <name type="scientific">Undibacterium hunanense</name>
    <dbReference type="NCBI Taxonomy" id="2762292"/>
    <lineage>
        <taxon>Bacteria</taxon>
        <taxon>Pseudomonadati</taxon>
        <taxon>Pseudomonadota</taxon>
        <taxon>Betaproteobacteria</taxon>
        <taxon>Burkholderiales</taxon>
        <taxon>Oxalobacteraceae</taxon>
        <taxon>Undibacterium</taxon>
    </lineage>
</organism>
<dbReference type="Proteomes" id="UP000650424">
    <property type="component" value="Unassembled WGS sequence"/>
</dbReference>
<dbReference type="Gene3D" id="3.40.50.720">
    <property type="entry name" value="NAD(P)-binding Rossmann-like Domain"/>
    <property type="match status" value="1"/>
</dbReference>
<dbReference type="InterPro" id="IPR006108">
    <property type="entry name" value="3HC_DH_C"/>
</dbReference>
<keyword evidence="5" id="KW-1185">Reference proteome</keyword>
<evidence type="ECO:0000313" key="4">
    <source>
        <dbReference type="EMBL" id="MBC3917420.1"/>
    </source>
</evidence>
<dbReference type="PANTHER" id="PTHR48075">
    <property type="entry name" value="3-HYDROXYACYL-COA DEHYDROGENASE FAMILY PROTEIN"/>
    <property type="match status" value="1"/>
</dbReference>
<dbReference type="RefSeq" id="WP_186946637.1">
    <property type="nucleotide sequence ID" value="NZ_JACOGF010000003.1"/>
</dbReference>
<evidence type="ECO:0000259" key="3">
    <source>
        <dbReference type="Pfam" id="PF02737"/>
    </source>
</evidence>
<gene>
    <name evidence="4" type="ORF">H8L32_08045</name>
</gene>
<accession>A0ABR6ZNF0</accession>
<feature type="domain" description="3-hydroxyacyl-CoA dehydrogenase NAD binding" evidence="3">
    <location>
        <begin position="8"/>
        <end position="186"/>
    </location>
</feature>
<keyword evidence="1" id="KW-0560">Oxidoreductase</keyword>
<dbReference type="SUPFAM" id="SSF51735">
    <property type="entry name" value="NAD(P)-binding Rossmann-fold domains"/>
    <property type="match status" value="1"/>
</dbReference>
<dbReference type="Pfam" id="PF02737">
    <property type="entry name" value="3HCDH_N"/>
    <property type="match status" value="1"/>
</dbReference>
<dbReference type="Gene3D" id="1.10.1040.10">
    <property type="entry name" value="N-(1-d-carboxylethyl)-l-norvaline Dehydrogenase, domain 2"/>
    <property type="match status" value="2"/>
</dbReference>
<dbReference type="InterPro" id="IPR006176">
    <property type="entry name" value="3-OHacyl-CoA_DH_NAD-bd"/>
</dbReference>
<reference evidence="4 5" key="1">
    <citation type="submission" date="2020-08" db="EMBL/GenBank/DDBJ databases">
        <title>Novel species isolated from subtropical streams in China.</title>
        <authorList>
            <person name="Lu H."/>
        </authorList>
    </citation>
    <scope>NUCLEOTIDE SEQUENCE [LARGE SCALE GENOMIC DNA]</scope>
    <source>
        <strain evidence="4 5">CY18W</strain>
    </source>
</reference>
<dbReference type="EMBL" id="JACOGF010000003">
    <property type="protein sequence ID" value="MBC3917420.1"/>
    <property type="molecule type" value="Genomic_DNA"/>
</dbReference>
<name>A0ABR6ZNF0_9BURK</name>
<dbReference type="SUPFAM" id="SSF48179">
    <property type="entry name" value="6-phosphogluconate dehydrogenase C-terminal domain-like"/>
    <property type="match status" value="2"/>
</dbReference>
<comment type="caution">
    <text evidence="4">The sequence shown here is derived from an EMBL/GenBank/DDBJ whole genome shotgun (WGS) entry which is preliminary data.</text>
</comment>
<dbReference type="PANTHER" id="PTHR48075:SF5">
    <property type="entry name" value="3-HYDROXYBUTYRYL-COA DEHYDROGENASE"/>
    <property type="match status" value="1"/>
</dbReference>
<feature type="domain" description="3-hydroxyacyl-CoA dehydrogenase C-terminal" evidence="2">
    <location>
        <begin position="188"/>
        <end position="285"/>
    </location>
</feature>
<feature type="domain" description="3-hydroxyacyl-CoA dehydrogenase C-terminal" evidence="2">
    <location>
        <begin position="412"/>
        <end position="495"/>
    </location>
</feature>